<feature type="compositionally biased region" description="Low complexity" evidence="1">
    <location>
        <begin position="175"/>
        <end position="198"/>
    </location>
</feature>
<feature type="compositionally biased region" description="Polar residues" evidence="1">
    <location>
        <begin position="74"/>
        <end position="85"/>
    </location>
</feature>
<feature type="region of interest" description="Disordered" evidence="1">
    <location>
        <begin position="170"/>
        <end position="235"/>
    </location>
</feature>
<evidence type="ECO:0000313" key="3">
    <source>
        <dbReference type="Proteomes" id="UP000186132"/>
    </source>
</evidence>
<feature type="region of interest" description="Disordered" evidence="1">
    <location>
        <begin position="1"/>
        <end position="85"/>
    </location>
</feature>
<keyword evidence="3" id="KW-1185">Reference proteome</keyword>
<dbReference type="Proteomes" id="UP000186132">
    <property type="component" value="Unassembled WGS sequence"/>
</dbReference>
<accession>A0A1M5E1P8</accession>
<sequence>MSDEFPRHAAQGQPQNDVASRAGEAKDAAADVASSGKQAAADVAETGKQAAGEVVDQAKQHAGDLMGRTRDQVNEQVDAQKSSTVETLRSLGDQLASMTDNTDETGTAVDLAGRARDRARNAADWLESRDTDQILDEVRKLGRERPGAFLLGAVVAGVVTGRLTRGAVAVHTDDSSGTSTTGTSTTGTTTDRQHRAAPTPTPTRAPAPSRSGVDTGPLPRHDALGEYPAGGQVRP</sequence>
<protein>
    <submittedName>
        <fullName evidence="2">Uncharacterized protein</fullName>
    </submittedName>
</protein>
<organism evidence="2 3">
    <name type="scientific">Jatrophihabitans endophyticus</name>
    <dbReference type="NCBI Taxonomy" id="1206085"/>
    <lineage>
        <taxon>Bacteria</taxon>
        <taxon>Bacillati</taxon>
        <taxon>Actinomycetota</taxon>
        <taxon>Actinomycetes</taxon>
        <taxon>Jatrophihabitantales</taxon>
        <taxon>Jatrophihabitantaceae</taxon>
        <taxon>Jatrophihabitans</taxon>
    </lineage>
</organism>
<dbReference type="RefSeq" id="WP_143167957.1">
    <property type="nucleotide sequence ID" value="NZ_FQVU01000001.1"/>
</dbReference>
<name>A0A1M5E1P8_9ACTN</name>
<evidence type="ECO:0000256" key="1">
    <source>
        <dbReference type="SAM" id="MobiDB-lite"/>
    </source>
</evidence>
<feature type="compositionally biased region" description="Basic and acidic residues" evidence="1">
    <location>
        <begin position="56"/>
        <end position="73"/>
    </location>
</feature>
<evidence type="ECO:0000313" key="2">
    <source>
        <dbReference type="EMBL" id="SHF73125.1"/>
    </source>
</evidence>
<dbReference type="STRING" id="1206085.SAMN05443575_0761"/>
<proteinExistence type="predicted"/>
<gene>
    <name evidence="2" type="ORF">SAMN05443575_0761</name>
</gene>
<reference evidence="3" key="1">
    <citation type="submission" date="2016-11" db="EMBL/GenBank/DDBJ databases">
        <authorList>
            <person name="Varghese N."/>
            <person name="Submissions S."/>
        </authorList>
    </citation>
    <scope>NUCLEOTIDE SEQUENCE [LARGE SCALE GENOMIC DNA]</scope>
    <source>
        <strain evidence="3">DSM 45627</strain>
    </source>
</reference>
<dbReference type="EMBL" id="FQVU01000001">
    <property type="protein sequence ID" value="SHF73125.1"/>
    <property type="molecule type" value="Genomic_DNA"/>
</dbReference>
<dbReference type="AlphaFoldDB" id="A0A1M5E1P8"/>